<evidence type="ECO:0000256" key="2">
    <source>
        <dbReference type="ARBA" id="ARBA00006433"/>
    </source>
</evidence>
<keyword evidence="4" id="KW-0813">Transport</keyword>
<dbReference type="PANTHER" id="PTHR43302:SF5">
    <property type="entry name" value="TRANSPORTER ARSB-RELATED"/>
    <property type="match status" value="1"/>
</dbReference>
<evidence type="ECO:0000256" key="1">
    <source>
        <dbReference type="ARBA" id="ARBA00004651"/>
    </source>
</evidence>
<comment type="similarity">
    <text evidence="2">Belongs to the ArsB family.</text>
</comment>
<evidence type="ECO:0000313" key="13">
    <source>
        <dbReference type="Proteomes" id="UP000278886"/>
    </source>
</evidence>
<dbReference type="PANTHER" id="PTHR43302">
    <property type="entry name" value="TRANSPORTER ARSB-RELATED"/>
    <property type="match status" value="1"/>
</dbReference>
<feature type="transmembrane region" description="Helical" evidence="10">
    <location>
        <begin position="38"/>
        <end position="62"/>
    </location>
</feature>
<keyword evidence="5" id="KW-1003">Cell membrane</keyword>
<keyword evidence="6 10" id="KW-0812">Transmembrane</keyword>
<gene>
    <name evidence="12" type="ORF">D7I47_03260</name>
</gene>
<evidence type="ECO:0000259" key="11">
    <source>
        <dbReference type="Pfam" id="PF03600"/>
    </source>
</evidence>
<comment type="similarity">
    <text evidence="3">Belongs to the CitM (TC 2.A.11) transporter family.</text>
</comment>
<feature type="transmembrane region" description="Helical" evidence="10">
    <location>
        <begin position="74"/>
        <end position="93"/>
    </location>
</feature>
<feature type="transmembrane region" description="Helical" evidence="10">
    <location>
        <begin position="155"/>
        <end position="178"/>
    </location>
</feature>
<evidence type="ECO:0000313" key="12">
    <source>
        <dbReference type="EMBL" id="AYF97367.1"/>
    </source>
</evidence>
<evidence type="ECO:0000256" key="3">
    <source>
        <dbReference type="ARBA" id="ARBA00009843"/>
    </source>
</evidence>
<evidence type="ECO:0000256" key="5">
    <source>
        <dbReference type="ARBA" id="ARBA00022475"/>
    </source>
</evidence>
<keyword evidence="7" id="KW-0059">Arsenical resistance</keyword>
<feature type="transmembrane region" description="Helical" evidence="10">
    <location>
        <begin position="198"/>
        <end position="215"/>
    </location>
</feature>
<comment type="subcellular location">
    <subcellularLocation>
        <location evidence="1">Cell membrane</location>
        <topology evidence="1">Multi-pass membrane protein</topology>
    </subcellularLocation>
</comment>
<evidence type="ECO:0000256" key="10">
    <source>
        <dbReference type="SAM" id="Phobius"/>
    </source>
</evidence>
<dbReference type="GO" id="GO:0015105">
    <property type="term" value="F:arsenite transmembrane transporter activity"/>
    <property type="evidence" value="ECO:0007669"/>
    <property type="project" value="InterPro"/>
</dbReference>
<dbReference type="Pfam" id="PF03600">
    <property type="entry name" value="CitMHS"/>
    <property type="match status" value="1"/>
</dbReference>
<dbReference type="KEGG" id="lyd:D7I47_03260"/>
<dbReference type="Proteomes" id="UP000278886">
    <property type="component" value="Chromosome"/>
</dbReference>
<reference evidence="13" key="1">
    <citation type="submission" date="2018-09" db="EMBL/GenBank/DDBJ databases">
        <title>Genome sequencing of strain 2DFWR-13.</title>
        <authorList>
            <person name="Heo J."/>
            <person name="Kim S.-J."/>
            <person name="Kwon S.-W."/>
        </authorList>
    </citation>
    <scope>NUCLEOTIDE SEQUENCE [LARGE SCALE GENOMIC DNA]</scope>
    <source>
        <strain evidence="13">2DFWR-13</strain>
    </source>
</reference>
<keyword evidence="9 10" id="KW-0472">Membrane</keyword>
<evidence type="ECO:0000256" key="6">
    <source>
        <dbReference type="ARBA" id="ARBA00022692"/>
    </source>
</evidence>
<feature type="transmembrane region" description="Helical" evidence="10">
    <location>
        <begin position="321"/>
        <end position="345"/>
    </location>
</feature>
<name>A0A387B4Y2_9MICO</name>
<evidence type="ECO:0000256" key="8">
    <source>
        <dbReference type="ARBA" id="ARBA00022989"/>
    </source>
</evidence>
<sequence>MRLAFVGLGLLLLGAVALATGVLPPADAAAIGARVWPILLFAVAVTVVAELADAAGVFAAVAERLARLARGHGWLLWMLVVLLAVAATVFLSLDTTAVLLTPVVVLLARHHGYPPLPFALTTVWLANTGSLLLPVSNLTNLLAEHALGFSDPGRFAALMALPALVAIVVPCLVIAIVFRRVLGTRYEPVAAEDPHDRVLFWVAAGVLAVLIPALVSGVPVWIPATAAALVLVAAFAWRDRRRLRPGLVPWGLLLFASGLFLVVGSAHALGLTELLGAVTGTGDSVGALLRMSASGAVGANLVNNLPAYLALEPLADSPARVAALLVGVNAGPLVTPWASLAVLLWHDRLRALDVDLSWRRYLLLGLVAAPLTVVLATLTLPLALVA</sequence>
<evidence type="ECO:0000256" key="9">
    <source>
        <dbReference type="ARBA" id="ARBA00023136"/>
    </source>
</evidence>
<dbReference type="PRINTS" id="PR00758">
    <property type="entry name" value="ARSENICPUMP"/>
</dbReference>
<feature type="transmembrane region" description="Helical" evidence="10">
    <location>
        <begin position="250"/>
        <end position="269"/>
    </location>
</feature>
<evidence type="ECO:0000256" key="7">
    <source>
        <dbReference type="ARBA" id="ARBA00022849"/>
    </source>
</evidence>
<organism evidence="12 13">
    <name type="scientific">Protaetiibacter intestinalis</name>
    <dbReference type="NCBI Taxonomy" id="2419774"/>
    <lineage>
        <taxon>Bacteria</taxon>
        <taxon>Bacillati</taxon>
        <taxon>Actinomycetota</taxon>
        <taxon>Actinomycetes</taxon>
        <taxon>Micrococcales</taxon>
        <taxon>Microbacteriaceae</taxon>
        <taxon>Protaetiibacter</taxon>
    </lineage>
</organism>
<keyword evidence="13" id="KW-1185">Reference proteome</keyword>
<dbReference type="InterPro" id="IPR004680">
    <property type="entry name" value="Cit_transptr-like_dom"/>
</dbReference>
<dbReference type="GO" id="GO:0005886">
    <property type="term" value="C:plasma membrane"/>
    <property type="evidence" value="ECO:0007669"/>
    <property type="project" value="UniProtKB-SubCell"/>
</dbReference>
<dbReference type="GO" id="GO:0046685">
    <property type="term" value="P:response to arsenic-containing substance"/>
    <property type="evidence" value="ECO:0007669"/>
    <property type="project" value="UniProtKB-KW"/>
</dbReference>
<proteinExistence type="inferred from homology"/>
<dbReference type="RefSeq" id="WP_120761718.1">
    <property type="nucleotide sequence ID" value="NZ_CP032630.1"/>
</dbReference>
<accession>A0A387B4Y2</accession>
<feature type="transmembrane region" description="Helical" evidence="10">
    <location>
        <begin position="361"/>
        <end position="384"/>
    </location>
</feature>
<keyword evidence="8 10" id="KW-1133">Transmembrane helix</keyword>
<evidence type="ECO:0000256" key="4">
    <source>
        <dbReference type="ARBA" id="ARBA00022448"/>
    </source>
</evidence>
<feature type="transmembrane region" description="Helical" evidence="10">
    <location>
        <begin position="221"/>
        <end position="238"/>
    </location>
</feature>
<dbReference type="EMBL" id="CP032630">
    <property type="protein sequence ID" value="AYF97367.1"/>
    <property type="molecule type" value="Genomic_DNA"/>
</dbReference>
<feature type="domain" description="Citrate transporter-like" evidence="11">
    <location>
        <begin position="11"/>
        <end position="338"/>
    </location>
</feature>
<protein>
    <submittedName>
        <fullName evidence="12">Arsenic transporter</fullName>
    </submittedName>
</protein>
<dbReference type="InterPro" id="IPR000802">
    <property type="entry name" value="Arsenical_pump_ArsB"/>
</dbReference>
<dbReference type="OrthoDB" id="9774335at2"/>
<dbReference type="AlphaFoldDB" id="A0A387B4Y2"/>